<keyword evidence="2" id="KW-1185">Reference proteome</keyword>
<protein>
    <submittedName>
        <fullName evidence="1">Uncharacterized protein</fullName>
    </submittedName>
</protein>
<gene>
    <name evidence="1" type="ORF">ACFOWD_06050</name>
</gene>
<comment type="caution">
    <text evidence="1">The sequence shown here is derived from an EMBL/GenBank/DDBJ whole genome shotgun (WGS) entry which is preliminary data.</text>
</comment>
<accession>A0ABV8R9I0</accession>
<proteinExistence type="predicted"/>
<organism evidence="1 2">
    <name type="scientific">Polaribacter marinivivus</name>
    <dbReference type="NCBI Taxonomy" id="1524260"/>
    <lineage>
        <taxon>Bacteria</taxon>
        <taxon>Pseudomonadati</taxon>
        <taxon>Bacteroidota</taxon>
        <taxon>Flavobacteriia</taxon>
        <taxon>Flavobacteriales</taxon>
        <taxon>Flavobacteriaceae</taxon>
    </lineage>
</organism>
<dbReference type="EMBL" id="JBHSCY010000001">
    <property type="protein sequence ID" value="MFC4268462.1"/>
    <property type="molecule type" value="Genomic_DNA"/>
</dbReference>
<reference evidence="2" key="1">
    <citation type="journal article" date="2019" name="Int. J. Syst. Evol. Microbiol.">
        <title>The Global Catalogue of Microorganisms (GCM) 10K type strain sequencing project: providing services to taxonomists for standard genome sequencing and annotation.</title>
        <authorList>
            <consortium name="The Broad Institute Genomics Platform"/>
            <consortium name="The Broad Institute Genome Sequencing Center for Infectious Disease"/>
            <person name="Wu L."/>
            <person name="Ma J."/>
        </authorList>
    </citation>
    <scope>NUCLEOTIDE SEQUENCE [LARGE SCALE GENOMIC DNA]</scope>
    <source>
        <strain evidence="2">CECT 8655</strain>
    </source>
</reference>
<dbReference type="RefSeq" id="WP_377408951.1">
    <property type="nucleotide sequence ID" value="NZ_JBHSCY010000001.1"/>
</dbReference>
<dbReference type="Proteomes" id="UP001595826">
    <property type="component" value="Unassembled WGS sequence"/>
</dbReference>
<sequence length="199" mass="23075">MNAKWYISTLFFLFTLFGAFHEEVSTPNQEIILEFVDVESNKNAIDITIANIKEKLLNAGVSNININKAKNGSLKISYFSNVDVITIKKVLQENILIVHQDSKNNQKEKFVFDYSLDVYELNKEINSSNLNDSYVLEHQFISDRFITSDYQVLLKSFDDHQTHQQVKTKYRVNKNIFLVKEISSCTKPEVRAGPFYLFS</sequence>
<evidence type="ECO:0000313" key="2">
    <source>
        <dbReference type="Proteomes" id="UP001595826"/>
    </source>
</evidence>
<evidence type="ECO:0000313" key="1">
    <source>
        <dbReference type="EMBL" id="MFC4268462.1"/>
    </source>
</evidence>
<name>A0ABV8R9I0_9FLAO</name>